<name>A0A370DKY4_9GAMM</name>
<dbReference type="InterPro" id="IPR037522">
    <property type="entry name" value="HD_GYP_dom"/>
</dbReference>
<gene>
    <name evidence="2" type="ORF">DIZ80_04955</name>
</gene>
<protein>
    <recommendedName>
        <fullName evidence="1">HD-GYP domain-containing protein</fullName>
    </recommendedName>
</protein>
<dbReference type="AlphaFoldDB" id="A0A370DKY4"/>
<dbReference type="PROSITE" id="PS51832">
    <property type="entry name" value="HD_GYP"/>
    <property type="match status" value="1"/>
</dbReference>
<evidence type="ECO:0000313" key="3">
    <source>
        <dbReference type="Proteomes" id="UP000254266"/>
    </source>
</evidence>
<comment type="caution">
    <text evidence="2">The sequence shown here is derived from an EMBL/GenBank/DDBJ whole genome shotgun (WGS) entry which is preliminary data.</text>
</comment>
<dbReference type="Pfam" id="PF13487">
    <property type="entry name" value="HD_5"/>
    <property type="match status" value="1"/>
</dbReference>
<dbReference type="PANTHER" id="PTHR43155">
    <property type="entry name" value="CYCLIC DI-GMP PHOSPHODIESTERASE PA4108-RELATED"/>
    <property type="match status" value="1"/>
</dbReference>
<sequence length="468" mass="54390">MPNNSARNIRKYERRVNVLFVKKEMFINRLDRPWIDTPFWLQGFFLRTDEELDALRKYCNSVYIDISRGIEAEFYMEEDLELPTSDFLEKEIVKKKRKIRYKKKLSLKEEIDTAKEVLEEATNKYYLVMDNIKHGKILGLKLVPYFIQPLVESVMRNPDALLLLIRLRSQNNLNYYHGIDACVLALSFGRFMGMPIEEINRLATGALLMDVGKVNVSEAVLNKTETLTDQEFGEVYSHVEHGVQFLRQDKNIHEDVINMVLAHHERSDGSGYPNGLKEYRIPAYARIAGVIDCYNAMCSQRPYNQSLTPFDAIQELYKLRKQHFQAELIDKFMHCMGIYPNGSLVEFKTGEVGVVLAQNYTNRSKPQIMLLLNSDKQARVDFKIIDMRKLPKSDNDKTLVIVRSLKQNDFNIDLTTIYQKLKLVLPELDFQKTNPVGKTMDRVLLFIKSLLTRPGSIIKNIIRTSNKN</sequence>
<keyword evidence="3" id="KW-1185">Reference proteome</keyword>
<evidence type="ECO:0000313" key="2">
    <source>
        <dbReference type="EMBL" id="RDH84816.1"/>
    </source>
</evidence>
<evidence type="ECO:0000259" key="1">
    <source>
        <dbReference type="PROSITE" id="PS51832"/>
    </source>
</evidence>
<proteinExistence type="predicted"/>
<dbReference type="EMBL" id="QFXC01000007">
    <property type="protein sequence ID" value="RDH84816.1"/>
    <property type="molecule type" value="Genomic_DNA"/>
</dbReference>
<dbReference type="CDD" id="cd00077">
    <property type="entry name" value="HDc"/>
    <property type="match status" value="1"/>
</dbReference>
<dbReference type="GO" id="GO:0008081">
    <property type="term" value="F:phosphoric diester hydrolase activity"/>
    <property type="evidence" value="ECO:0007669"/>
    <property type="project" value="UniProtKB-ARBA"/>
</dbReference>
<dbReference type="InterPro" id="IPR003607">
    <property type="entry name" value="HD/PDEase_dom"/>
</dbReference>
<dbReference type="SUPFAM" id="SSF109604">
    <property type="entry name" value="HD-domain/PDEase-like"/>
    <property type="match status" value="1"/>
</dbReference>
<dbReference type="Pfam" id="PF11871">
    <property type="entry name" value="DUF3391"/>
    <property type="match status" value="1"/>
</dbReference>
<organism evidence="2 3">
    <name type="scientific">endosymbiont of Galathealinum brachiosum</name>
    <dbReference type="NCBI Taxonomy" id="2200906"/>
    <lineage>
        <taxon>Bacteria</taxon>
        <taxon>Pseudomonadati</taxon>
        <taxon>Pseudomonadota</taxon>
        <taxon>Gammaproteobacteria</taxon>
        <taxon>sulfur-oxidizing symbionts</taxon>
    </lineage>
</organism>
<feature type="domain" description="HD-GYP" evidence="1">
    <location>
        <begin position="150"/>
        <end position="348"/>
    </location>
</feature>
<dbReference type="InterPro" id="IPR021812">
    <property type="entry name" value="DUF3391"/>
</dbReference>
<dbReference type="Gene3D" id="1.10.3210.10">
    <property type="entry name" value="Hypothetical protein af1432"/>
    <property type="match status" value="1"/>
</dbReference>
<dbReference type="PANTHER" id="PTHR43155:SF2">
    <property type="entry name" value="CYCLIC DI-GMP PHOSPHODIESTERASE PA4108"/>
    <property type="match status" value="1"/>
</dbReference>
<accession>A0A370DKY4</accession>
<reference evidence="2 3" key="1">
    <citation type="journal article" date="2018" name="ISME J.">
        <title>Endosymbiont genomes yield clues of tubeworm success.</title>
        <authorList>
            <person name="Li Y."/>
            <person name="Liles M.R."/>
            <person name="Halanych K.M."/>
        </authorList>
    </citation>
    <scope>NUCLEOTIDE SEQUENCE [LARGE SCALE GENOMIC DNA]</scope>
    <source>
        <strain evidence="2">A1464</strain>
    </source>
</reference>
<dbReference type="Proteomes" id="UP000254266">
    <property type="component" value="Unassembled WGS sequence"/>
</dbReference>